<evidence type="ECO:0000256" key="1">
    <source>
        <dbReference type="ARBA" id="ARBA00022741"/>
    </source>
</evidence>
<dbReference type="EC" id="3.6.4.13" evidence="9"/>
<feature type="region of interest" description="Disordered" evidence="6">
    <location>
        <begin position="205"/>
        <end position="232"/>
    </location>
</feature>
<evidence type="ECO:0000256" key="4">
    <source>
        <dbReference type="ARBA" id="ARBA00022840"/>
    </source>
</evidence>
<feature type="region of interest" description="Disordered" evidence="6">
    <location>
        <begin position="604"/>
        <end position="642"/>
    </location>
</feature>
<dbReference type="SMART" id="SM00490">
    <property type="entry name" value="HELICc"/>
    <property type="match status" value="1"/>
</dbReference>
<keyword evidence="2 9" id="KW-0378">Hydrolase</keyword>
<dbReference type="Pfam" id="PF11898">
    <property type="entry name" value="DUF3418"/>
    <property type="match status" value="1"/>
</dbReference>
<sequence>MTQPRIEFPADLPVSQMRDEIEAAIRDNQVVIVAGETGSGKTTQLPKIALALGRERIAHTQPRRIAARTIAERIAEELGSELGGLVGYQVRFTDKVSEQTRIRLMTDGILLNAIHRDRDLRAYDTIIIDEAHERSLNIDFLLGYLKTLLPRRPDLKVIITSATIDPESFAEHFADPRTKRPAPIVEVSGRTYPVEIRYRPLVEKIERPETGAGRSEADAKRSPAGRAGTTAPESRVVTVERDLFDAIGDAVEELGAEDRGDVLVFLSGEAEIRDAADALRGRLGANRARPIEILPLYGRLSAAEQHRVFERASGASAAARRIVLATNVAETSLTVPGIRYVVDAGTARISRYSARSKVQRLPIEPVSQASANQRSGRSGRTSPGIAIRLYSEEDFESRPEFTEPEIRRTGLASVILQMLSLGLGDIARFPFLTPPDQRGIADGLGLLAELGAVEPLDRGGAPRDGRGKGRSGRAGGSANHRITKIGRELSRLPIEPRFARMVVEARRHEVVPQVLAIVAGLTIQDVRERPQEQRAQADQLHARFVDPQGDLMTLLNLWDYLQERQRELSSSAFRRLCKAEYLKFLRVREWMDLTRQLARIAGVRGGAAAARPRPRGADAERDDTTGAGSGSESGSGSGSGSGEAIHRSVLAGLLSQLGVRDDRQDRSAPARGRGAAGAVKRKPAQEYVGSRGTRFVLYPGSVLAKKPPEVVMSVELVETSRLFARSNAVVDPAWAEELAGPLAKRQVSEPHWEKKQGAAVAYERVTLFGVPIVDRRRVQLARFDREHARELFIRHALVDGEWDSRQAFDRANRQLRRELEQLEERTRRRDLVSDDEAVYDFYDARIPADVVSTRSFEGWWKEAQRAQPKLLTMRREDLVEGEAAEVDESEFPRQWRHGDQTLRLKYRFDPTADDDGVTVNVPLPLLPRLERGDFEKLVPGLRQELVTALIKTLPKAIRKHVVPAADWARTLLETVEPRLAATPSPVAEPQRRPGSSSEPTAAPSLLQLLADEIRRRTSVPVSPDDFDPSRLPAHLTPTFRVVDGRGRTVGSGKDLAALQAAHKDRATQGVAKVAAAAMPKSDLERKGATGWVFGELPRHVDTAYAKGRGSGAGVVRAYPAVVDRRTSVDLVLVADEVEQTRLSRRGIRRLVALSSPSPASYIRDHLSNQEKLLLGAGPYRSLDAAIADVSLAVADGVIRRHAPDGLVWSEAVFERIANDYARSLIDEIYAAIALTARVLDGARLARKAIDGTKSIQVLGQVADAAAQVDRLVFDGFVARTGLARLARLPVYFEAVQWRCRGLSENPGRDRARQNEVDRALALFEQAGGSIPLPEQAPEHLVRARWLIEELRVSLFAQHLRTAEPVSLQRIQKLLREA</sequence>
<dbReference type="Pfam" id="PF00270">
    <property type="entry name" value="DEAD"/>
    <property type="match status" value="1"/>
</dbReference>
<dbReference type="GO" id="GO:0016787">
    <property type="term" value="F:hydrolase activity"/>
    <property type="evidence" value="ECO:0007669"/>
    <property type="project" value="UniProtKB-KW"/>
</dbReference>
<dbReference type="GO" id="GO:0003724">
    <property type="term" value="F:RNA helicase activity"/>
    <property type="evidence" value="ECO:0007669"/>
    <property type="project" value="UniProtKB-EC"/>
</dbReference>
<keyword evidence="10" id="KW-1185">Reference proteome</keyword>
<dbReference type="Pfam" id="PF00271">
    <property type="entry name" value="Helicase_C"/>
    <property type="match status" value="1"/>
</dbReference>
<dbReference type="Gene3D" id="1.20.120.1080">
    <property type="match status" value="1"/>
</dbReference>
<dbReference type="RefSeq" id="WP_128386651.1">
    <property type="nucleotide sequence ID" value="NZ_CP035037.1"/>
</dbReference>
<dbReference type="NCBIfam" id="TIGR01967">
    <property type="entry name" value="DEAH_box_HrpA"/>
    <property type="match status" value="1"/>
</dbReference>
<evidence type="ECO:0000259" key="7">
    <source>
        <dbReference type="PROSITE" id="PS51192"/>
    </source>
</evidence>
<feature type="compositionally biased region" description="Basic and acidic residues" evidence="6">
    <location>
        <begin position="615"/>
        <end position="624"/>
    </location>
</feature>
<evidence type="ECO:0000256" key="3">
    <source>
        <dbReference type="ARBA" id="ARBA00022806"/>
    </source>
</evidence>
<dbReference type="SUPFAM" id="SSF52540">
    <property type="entry name" value="P-loop containing nucleoside triphosphate hydrolases"/>
    <property type="match status" value="1"/>
</dbReference>
<accession>A0ABX5QET1</accession>
<gene>
    <name evidence="9" type="primary">hrpA</name>
    <name evidence="9" type="ORF">Leucomu_05930</name>
</gene>
<dbReference type="InterPro" id="IPR027417">
    <property type="entry name" value="P-loop_NTPase"/>
</dbReference>
<dbReference type="EMBL" id="CP035037">
    <property type="protein sequence ID" value="QAB17523.1"/>
    <property type="molecule type" value="Genomic_DNA"/>
</dbReference>
<evidence type="ECO:0000256" key="2">
    <source>
        <dbReference type="ARBA" id="ARBA00022801"/>
    </source>
</evidence>
<dbReference type="InterPro" id="IPR011545">
    <property type="entry name" value="DEAD/DEAH_box_helicase_dom"/>
</dbReference>
<keyword evidence="4" id="KW-0067">ATP-binding</keyword>
<dbReference type="PANTHER" id="PTHR18934:SF99">
    <property type="entry name" value="ATP-DEPENDENT RNA HELICASE DHX37-RELATED"/>
    <property type="match status" value="1"/>
</dbReference>
<protein>
    <submittedName>
        <fullName evidence="9">ATP-dependent RNA helicase HrpA</fullName>
        <ecNumber evidence="9">3.6.4.13</ecNumber>
    </submittedName>
</protein>
<feature type="region of interest" description="Disordered" evidence="6">
    <location>
        <begin position="455"/>
        <end position="479"/>
    </location>
</feature>
<keyword evidence="5" id="KW-0175">Coiled coil</keyword>
<dbReference type="InterPro" id="IPR014001">
    <property type="entry name" value="Helicase_ATP-bd"/>
</dbReference>
<feature type="compositionally biased region" description="Basic and acidic residues" evidence="6">
    <location>
        <begin position="205"/>
        <end position="221"/>
    </location>
</feature>
<keyword evidence="3 9" id="KW-0347">Helicase</keyword>
<feature type="region of interest" description="Disordered" evidence="6">
    <location>
        <begin position="363"/>
        <end position="382"/>
    </location>
</feature>
<reference evidence="9 10" key="1">
    <citation type="submission" date="2019-01" db="EMBL/GenBank/DDBJ databases">
        <title>Leucobacter muris sp. nov. isolated from the nose of a laboratory mouse.</title>
        <authorList>
            <person name="Benga L."/>
            <person name="Sproeer C."/>
            <person name="Schumann P."/>
            <person name="Verbarg S."/>
            <person name="Bunk B."/>
            <person name="Engelhardt E."/>
            <person name="Benten P.M."/>
            <person name="Sager M."/>
        </authorList>
    </citation>
    <scope>NUCLEOTIDE SEQUENCE [LARGE SCALE GENOMIC DNA]</scope>
    <source>
        <strain evidence="9 10">DSM 101948</strain>
    </source>
</reference>
<dbReference type="InterPro" id="IPR010222">
    <property type="entry name" value="RNA_helicase_HrpA"/>
</dbReference>
<proteinExistence type="predicted"/>
<dbReference type="InterPro" id="IPR007502">
    <property type="entry name" value="Helicase-assoc_dom"/>
</dbReference>
<dbReference type="PROSITE" id="PS51192">
    <property type="entry name" value="HELICASE_ATP_BIND_1"/>
    <property type="match status" value="1"/>
</dbReference>
<organism evidence="9 10">
    <name type="scientific">Leucobacter muris</name>
    <dbReference type="NCBI Taxonomy" id="1935379"/>
    <lineage>
        <taxon>Bacteria</taxon>
        <taxon>Bacillati</taxon>
        <taxon>Actinomycetota</taxon>
        <taxon>Actinomycetes</taxon>
        <taxon>Micrococcales</taxon>
        <taxon>Microbacteriaceae</taxon>
        <taxon>Leucobacter</taxon>
    </lineage>
</organism>
<keyword evidence="1" id="KW-0547">Nucleotide-binding</keyword>
<dbReference type="Pfam" id="PF21010">
    <property type="entry name" value="HA2_C"/>
    <property type="match status" value="1"/>
</dbReference>
<evidence type="ECO:0000313" key="9">
    <source>
        <dbReference type="EMBL" id="QAB17523.1"/>
    </source>
</evidence>
<dbReference type="CDD" id="cd18791">
    <property type="entry name" value="SF2_C_RHA"/>
    <property type="match status" value="1"/>
</dbReference>
<dbReference type="PANTHER" id="PTHR18934">
    <property type="entry name" value="ATP-DEPENDENT RNA HELICASE"/>
    <property type="match status" value="1"/>
</dbReference>
<dbReference type="SMART" id="SM00847">
    <property type="entry name" value="HA2"/>
    <property type="match status" value="1"/>
</dbReference>
<dbReference type="Proteomes" id="UP000285768">
    <property type="component" value="Chromosome"/>
</dbReference>
<feature type="domain" description="Helicase C-terminal" evidence="8">
    <location>
        <begin position="246"/>
        <end position="422"/>
    </location>
</feature>
<feature type="domain" description="Helicase ATP-binding" evidence="7">
    <location>
        <begin position="22"/>
        <end position="182"/>
    </location>
</feature>
<dbReference type="SMART" id="SM00382">
    <property type="entry name" value="AAA"/>
    <property type="match status" value="1"/>
</dbReference>
<feature type="compositionally biased region" description="Polar residues" evidence="6">
    <location>
        <begin position="367"/>
        <end position="381"/>
    </location>
</feature>
<feature type="compositionally biased region" description="Gly residues" evidence="6">
    <location>
        <begin position="627"/>
        <end position="641"/>
    </location>
</feature>
<dbReference type="InterPro" id="IPR011709">
    <property type="entry name" value="DEAD-box_helicase_OB_fold"/>
</dbReference>
<feature type="region of interest" description="Disordered" evidence="6">
    <location>
        <begin position="979"/>
        <end position="1002"/>
    </location>
</feature>
<feature type="region of interest" description="Disordered" evidence="6">
    <location>
        <begin position="661"/>
        <end position="685"/>
    </location>
</feature>
<feature type="compositionally biased region" description="Low complexity" evidence="6">
    <location>
        <begin position="669"/>
        <end position="678"/>
    </location>
</feature>
<dbReference type="InterPro" id="IPR001650">
    <property type="entry name" value="Helicase_C-like"/>
</dbReference>
<dbReference type="SMART" id="SM00487">
    <property type="entry name" value="DEXDc"/>
    <property type="match status" value="1"/>
</dbReference>
<evidence type="ECO:0000259" key="8">
    <source>
        <dbReference type="PROSITE" id="PS51194"/>
    </source>
</evidence>
<dbReference type="PROSITE" id="PS51194">
    <property type="entry name" value="HELICASE_CTER"/>
    <property type="match status" value="1"/>
</dbReference>
<feature type="coiled-coil region" evidence="5">
    <location>
        <begin position="805"/>
        <end position="832"/>
    </location>
</feature>
<dbReference type="Pfam" id="PF07717">
    <property type="entry name" value="OB_NTP_bind"/>
    <property type="match status" value="1"/>
</dbReference>
<feature type="compositionally biased region" description="Basic and acidic residues" evidence="6">
    <location>
        <begin position="455"/>
        <end position="467"/>
    </location>
</feature>
<dbReference type="InterPro" id="IPR003593">
    <property type="entry name" value="AAA+_ATPase"/>
</dbReference>
<dbReference type="InterPro" id="IPR024590">
    <property type="entry name" value="HrpA_C"/>
</dbReference>
<name>A0ABX5QET1_9MICO</name>
<dbReference type="Gene3D" id="3.40.50.300">
    <property type="entry name" value="P-loop containing nucleotide triphosphate hydrolases"/>
    <property type="match status" value="2"/>
</dbReference>
<evidence type="ECO:0000313" key="10">
    <source>
        <dbReference type="Proteomes" id="UP000285768"/>
    </source>
</evidence>
<evidence type="ECO:0000256" key="5">
    <source>
        <dbReference type="SAM" id="Coils"/>
    </source>
</evidence>
<evidence type="ECO:0000256" key="6">
    <source>
        <dbReference type="SAM" id="MobiDB-lite"/>
    </source>
</evidence>